<comment type="caution">
    <text evidence="2">The sequence shown here is derived from an EMBL/GenBank/DDBJ whole genome shotgun (WGS) entry which is preliminary data.</text>
</comment>
<keyword evidence="3" id="KW-1185">Reference proteome</keyword>
<reference evidence="2" key="2">
    <citation type="submission" date="2020-09" db="EMBL/GenBank/DDBJ databases">
        <authorList>
            <person name="Sun Q."/>
            <person name="Ohkuma M."/>
        </authorList>
    </citation>
    <scope>NUCLEOTIDE SEQUENCE</scope>
    <source>
        <strain evidence="2">JCM 18487</strain>
    </source>
</reference>
<dbReference type="AlphaFoldDB" id="A0A917K7B6"/>
<evidence type="ECO:0000313" key="3">
    <source>
        <dbReference type="Proteomes" id="UP000637695"/>
    </source>
</evidence>
<gene>
    <name evidence="2" type="ORF">GCM10010885_08310</name>
</gene>
<dbReference type="EMBL" id="BMOY01000009">
    <property type="protein sequence ID" value="GGJ01436.1"/>
    <property type="molecule type" value="Genomic_DNA"/>
</dbReference>
<protein>
    <submittedName>
        <fullName evidence="2">Uncharacterized protein</fullName>
    </submittedName>
</protein>
<keyword evidence="1" id="KW-0472">Membrane</keyword>
<feature type="transmembrane region" description="Helical" evidence="1">
    <location>
        <begin position="15"/>
        <end position="38"/>
    </location>
</feature>
<sequence>MADTAFDRRTRRSRVWLVVWLTGILAIPLSLYEAVGLIEAERAKAHKQSFYQYVVEHRIGTLTEIDDGTGLSPVSYVLSVAHPPPPADWEAFAVRMMRLYATFDHGQLLTIVTSDPRTGRQRTIADAAYDARRGQMSVTVYLPDGRVQHAVLHIRL</sequence>
<reference evidence="2" key="1">
    <citation type="journal article" date="2014" name="Int. J. Syst. Evol. Microbiol.">
        <title>Complete genome sequence of Corynebacterium casei LMG S-19264T (=DSM 44701T), isolated from a smear-ripened cheese.</title>
        <authorList>
            <consortium name="US DOE Joint Genome Institute (JGI-PGF)"/>
            <person name="Walter F."/>
            <person name="Albersmeier A."/>
            <person name="Kalinowski J."/>
            <person name="Ruckert C."/>
        </authorList>
    </citation>
    <scope>NUCLEOTIDE SEQUENCE</scope>
    <source>
        <strain evidence="2">JCM 18487</strain>
    </source>
</reference>
<accession>A0A917K7B6</accession>
<organism evidence="2 3">
    <name type="scientific">Alicyclobacillus cellulosilyticus</name>
    <dbReference type="NCBI Taxonomy" id="1003997"/>
    <lineage>
        <taxon>Bacteria</taxon>
        <taxon>Bacillati</taxon>
        <taxon>Bacillota</taxon>
        <taxon>Bacilli</taxon>
        <taxon>Bacillales</taxon>
        <taxon>Alicyclobacillaceae</taxon>
        <taxon>Alicyclobacillus</taxon>
    </lineage>
</organism>
<evidence type="ECO:0000313" key="2">
    <source>
        <dbReference type="EMBL" id="GGJ01436.1"/>
    </source>
</evidence>
<dbReference type="Proteomes" id="UP000637695">
    <property type="component" value="Unassembled WGS sequence"/>
</dbReference>
<keyword evidence="1" id="KW-1133">Transmembrane helix</keyword>
<proteinExistence type="predicted"/>
<keyword evidence="1" id="KW-0812">Transmembrane</keyword>
<dbReference type="RefSeq" id="WP_188881333.1">
    <property type="nucleotide sequence ID" value="NZ_BMOY01000009.1"/>
</dbReference>
<name>A0A917K7B6_9BACL</name>
<evidence type="ECO:0000256" key="1">
    <source>
        <dbReference type="SAM" id="Phobius"/>
    </source>
</evidence>